<dbReference type="PANTHER" id="PTHR43675:SF8">
    <property type="entry name" value="ARSENITE METHYLTRANSFERASE"/>
    <property type="match status" value="1"/>
</dbReference>
<dbReference type="InterPro" id="IPR041698">
    <property type="entry name" value="Methyltransf_25"/>
</dbReference>
<dbReference type="AlphaFoldDB" id="A0A0E3LDD3"/>
<protein>
    <submittedName>
        <fullName evidence="4">2-heptaprenyl-1,4-naphthoquinone methyltransferase</fullName>
        <ecNumber evidence="4">2.1.1.163</ecNumber>
    </submittedName>
</protein>
<name>A0A0E3LDD3_9EURY</name>
<dbReference type="InterPro" id="IPR029063">
    <property type="entry name" value="SAM-dependent_MTases_sf"/>
</dbReference>
<dbReference type="GO" id="GO:0032259">
    <property type="term" value="P:methylation"/>
    <property type="evidence" value="ECO:0007669"/>
    <property type="project" value="UniProtKB-KW"/>
</dbReference>
<dbReference type="InterPro" id="IPR026669">
    <property type="entry name" value="Arsenite_MeTrfase-like"/>
</dbReference>
<evidence type="ECO:0000313" key="4">
    <source>
        <dbReference type="EMBL" id="AKB37071.1"/>
    </source>
</evidence>
<reference evidence="4 5" key="1">
    <citation type="submission" date="2014-07" db="EMBL/GenBank/DDBJ databases">
        <title>Methanogenic archaea and the global carbon cycle.</title>
        <authorList>
            <person name="Henriksen J.R."/>
            <person name="Luke J."/>
            <person name="Reinhart S."/>
            <person name="Benedict M.N."/>
            <person name="Youngblut N.D."/>
            <person name="Metcalf M.E."/>
            <person name="Whitaker R.J."/>
            <person name="Metcalf W.W."/>
        </authorList>
    </citation>
    <scope>NUCLEOTIDE SEQUENCE [LARGE SCALE GENOMIC DNA]</scope>
    <source>
        <strain evidence="4 5">C2J</strain>
    </source>
</reference>
<dbReference type="GeneID" id="24872129"/>
<dbReference type="PANTHER" id="PTHR43675">
    <property type="entry name" value="ARSENITE METHYLTRANSFERASE"/>
    <property type="match status" value="1"/>
</dbReference>
<dbReference type="STRING" id="1434118.MSSAC_2481"/>
<gene>
    <name evidence="4" type="ORF">MSSAC_2481</name>
</gene>
<dbReference type="EMBL" id="CP009508">
    <property type="protein sequence ID" value="AKB37071.1"/>
    <property type="molecule type" value="Genomic_DNA"/>
</dbReference>
<dbReference type="HOGENOM" id="CLU_092709_0_0_2"/>
<proteinExistence type="predicted"/>
<evidence type="ECO:0000313" key="5">
    <source>
        <dbReference type="Proteomes" id="UP000033123"/>
    </source>
</evidence>
<dbReference type="KEGG" id="msj:MSSAC_2481"/>
<dbReference type="Proteomes" id="UP000033123">
    <property type="component" value="Chromosome"/>
</dbReference>
<feature type="domain" description="Methyltransferase" evidence="3">
    <location>
        <begin position="51"/>
        <end position="150"/>
    </location>
</feature>
<dbReference type="PATRIC" id="fig|1434118.4.peg.3217"/>
<evidence type="ECO:0000256" key="2">
    <source>
        <dbReference type="ARBA" id="ARBA00022691"/>
    </source>
</evidence>
<sequence length="222" mass="25161">MEVSRVTRSKKAAKSSYDRLGKWYDLFVSPFEGEFIDTGLQKVKAAPGEVILEIGFGTGQGILKLAQAVGNSGKVYGIDISEKMCEITRLKVEKAGFSKWVQLINGDALSLPFSDSSFNAIFMSFTLELFDTPEIPLVLKECQRVLKKEGRLCVVAMKQNYDPTPMLKLYEWAHRNFPNYVDCRPIFVREMLEEASFHILDTAEFSSWELPVEVVVCRNVKK</sequence>
<dbReference type="SUPFAM" id="SSF53335">
    <property type="entry name" value="S-adenosyl-L-methionine-dependent methyltransferases"/>
    <property type="match status" value="1"/>
</dbReference>
<accession>A0A0E3LDD3</accession>
<dbReference type="Gene3D" id="3.40.50.150">
    <property type="entry name" value="Vaccinia Virus protein VP39"/>
    <property type="match status" value="1"/>
</dbReference>
<evidence type="ECO:0000259" key="3">
    <source>
        <dbReference type="Pfam" id="PF13649"/>
    </source>
</evidence>
<evidence type="ECO:0000256" key="1">
    <source>
        <dbReference type="ARBA" id="ARBA00022679"/>
    </source>
</evidence>
<dbReference type="CDD" id="cd02440">
    <property type="entry name" value="AdoMet_MTases"/>
    <property type="match status" value="1"/>
</dbReference>
<keyword evidence="1 4" id="KW-0808">Transferase</keyword>
<organism evidence="4 5">
    <name type="scientific">Methanosarcina siciliae C2J</name>
    <dbReference type="NCBI Taxonomy" id="1434118"/>
    <lineage>
        <taxon>Archaea</taxon>
        <taxon>Methanobacteriati</taxon>
        <taxon>Methanobacteriota</taxon>
        <taxon>Stenosarchaea group</taxon>
        <taxon>Methanomicrobia</taxon>
        <taxon>Methanosarcinales</taxon>
        <taxon>Methanosarcinaceae</taxon>
        <taxon>Methanosarcina</taxon>
    </lineage>
</organism>
<keyword evidence="4" id="KW-0489">Methyltransferase</keyword>
<keyword evidence="2" id="KW-0949">S-adenosyl-L-methionine</keyword>
<dbReference type="RefSeq" id="WP_048183230.1">
    <property type="nucleotide sequence ID" value="NZ_CP009508.1"/>
</dbReference>
<dbReference type="GO" id="GO:0043770">
    <property type="term" value="F:demethylmenaquinone methyltransferase activity"/>
    <property type="evidence" value="ECO:0007669"/>
    <property type="project" value="UniProtKB-EC"/>
</dbReference>
<dbReference type="EC" id="2.1.1.163" evidence="4"/>
<dbReference type="Pfam" id="PF13649">
    <property type="entry name" value="Methyltransf_25"/>
    <property type="match status" value="1"/>
</dbReference>